<evidence type="ECO:0000313" key="2">
    <source>
        <dbReference type="Proteomes" id="UP000289485"/>
    </source>
</evidence>
<dbReference type="Proteomes" id="UP000289485">
    <property type="component" value="Unassembled WGS sequence"/>
</dbReference>
<evidence type="ECO:0000313" key="1">
    <source>
        <dbReference type="EMBL" id="RXX16421.1"/>
    </source>
</evidence>
<keyword evidence="1" id="KW-0067">ATP-binding</keyword>
<dbReference type="GO" id="GO:0005524">
    <property type="term" value="F:ATP binding"/>
    <property type="evidence" value="ECO:0007669"/>
    <property type="project" value="UniProtKB-KW"/>
</dbReference>
<organism evidence="1 2">
    <name type="scientific">Streptococcus oralis</name>
    <dbReference type="NCBI Taxonomy" id="1303"/>
    <lineage>
        <taxon>Bacteria</taxon>
        <taxon>Bacillati</taxon>
        <taxon>Bacillota</taxon>
        <taxon>Bacilli</taxon>
        <taxon>Lactobacillales</taxon>
        <taxon>Streptococcaceae</taxon>
        <taxon>Streptococcus</taxon>
    </lineage>
</organism>
<reference evidence="1 2" key="1">
    <citation type="submission" date="2018-05" db="EMBL/GenBank/DDBJ databases">
        <title>Streptococcus from otitis media.</title>
        <authorList>
            <person name="Wayes A.M."/>
            <person name="Jakubovics N.S."/>
        </authorList>
    </citation>
    <scope>NUCLEOTIDE SEQUENCE [LARGE SCALE GENOMIC DNA]</scope>
    <source>
        <strain evidence="1 2">NU43</strain>
    </source>
</reference>
<dbReference type="EMBL" id="QEWJ01000158">
    <property type="protein sequence ID" value="RXX16421.1"/>
    <property type="molecule type" value="Genomic_DNA"/>
</dbReference>
<protein>
    <submittedName>
        <fullName evidence="1">ABC transporter ATP-binding protein</fullName>
    </submittedName>
</protein>
<gene>
    <name evidence="1" type="ORF">DF216_10815</name>
</gene>
<keyword evidence="1" id="KW-0547">Nucleotide-binding</keyword>
<name>A0A4Q2FAM1_STROR</name>
<dbReference type="AlphaFoldDB" id="A0A4Q2FAM1"/>
<sequence>HCTARAADVAVLARALANADPQARIQTVAPNLEDVFVAATRGRGREPAG</sequence>
<accession>A0A4Q2FAM1</accession>
<proteinExistence type="predicted"/>
<feature type="non-terminal residue" evidence="1">
    <location>
        <position position="1"/>
    </location>
</feature>
<comment type="caution">
    <text evidence="1">The sequence shown here is derived from an EMBL/GenBank/DDBJ whole genome shotgun (WGS) entry which is preliminary data.</text>
</comment>